<reference evidence="1" key="1">
    <citation type="journal article" date="2014" name="Int. J. Syst. Evol. Microbiol.">
        <title>Complete genome of a new Firmicutes species belonging to the dominant human colonic microbiota ('Ruminococcus bicirculans') reveals two chromosomes and a selective capacity to utilize plant glucans.</title>
        <authorList>
            <consortium name="NISC Comparative Sequencing Program"/>
            <person name="Wegmann U."/>
            <person name="Louis P."/>
            <person name="Goesmann A."/>
            <person name="Henrissat B."/>
            <person name="Duncan S.H."/>
            <person name="Flint H.J."/>
        </authorList>
    </citation>
    <scope>NUCLEOTIDE SEQUENCE</scope>
    <source>
        <strain evidence="1">CECT 7398</strain>
    </source>
</reference>
<name>A0ABT8BT43_9VIBR</name>
<dbReference type="EMBL" id="JAUFQC010000002">
    <property type="protein sequence ID" value="MDN3610986.1"/>
    <property type="molecule type" value="Genomic_DNA"/>
</dbReference>
<reference evidence="1" key="3">
    <citation type="submission" date="2023-06" db="EMBL/GenBank/DDBJ databases">
        <authorList>
            <person name="Lucena T."/>
            <person name="Sun Q."/>
        </authorList>
    </citation>
    <scope>NUCLEOTIDE SEQUENCE</scope>
    <source>
        <strain evidence="1">CECT 7398</strain>
    </source>
</reference>
<protein>
    <submittedName>
        <fullName evidence="1">Uncharacterized protein</fullName>
    </submittedName>
</protein>
<sequence length="120" mass="13608">MKVSDLKTLLDSIPEGQDPSLVTGDDWLPERLIQARLDEDLLYLTFDNAPEDIGGDEEARGFVDHEIEMIRNRFKQILDENTDTKTKTDAMLALFLMGHELSSSEIIELMEAPEDPTKSQ</sequence>
<organism evidence="1 3">
    <name type="scientific">Vibrio ostreicida</name>
    <dbReference type="NCBI Taxonomy" id="526588"/>
    <lineage>
        <taxon>Bacteria</taxon>
        <taxon>Pseudomonadati</taxon>
        <taxon>Pseudomonadota</taxon>
        <taxon>Gammaproteobacteria</taxon>
        <taxon>Vibrionales</taxon>
        <taxon>Vibrionaceae</taxon>
        <taxon>Vibrio</taxon>
    </lineage>
</organism>
<dbReference type="Proteomes" id="UP001238540">
    <property type="component" value="Unassembled WGS sequence"/>
</dbReference>
<proteinExistence type="predicted"/>
<accession>A0ABT8BT43</accession>
<comment type="caution">
    <text evidence="1">The sequence shown here is derived from an EMBL/GenBank/DDBJ whole genome shotgun (WGS) entry which is preliminary data.</text>
</comment>
<dbReference type="EMBL" id="JAUFQC010000001">
    <property type="protein sequence ID" value="MDN3610290.1"/>
    <property type="molecule type" value="Genomic_DNA"/>
</dbReference>
<evidence type="ECO:0000313" key="1">
    <source>
        <dbReference type="EMBL" id="MDN3610290.1"/>
    </source>
</evidence>
<reference evidence="3" key="2">
    <citation type="journal article" date="2019" name="Int. J. Syst. Evol. Microbiol.">
        <title>The Global Catalogue of Microorganisms (GCM) 10K type strain sequencing project: providing services to taxonomists for standard genome sequencing and annotation.</title>
        <authorList>
            <consortium name="The Broad Institute Genomics Platform"/>
            <consortium name="The Broad Institute Genome Sequencing Center for Infectious Disease"/>
            <person name="Wu L."/>
            <person name="Ma J."/>
        </authorList>
    </citation>
    <scope>NUCLEOTIDE SEQUENCE [LARGE SCALE GENOMIC DNA]</scope>
    <source>
        <strain evidence="3">CECT 7398</strain>
    </source>
</reference>
<gene>
    <name evidence="1" type="ORF">QWZ16_11310</name>
    <name evidence="2" type="ORF">QWZ16_14935</name>
</gene>
<evidence type="ECO:0000313" key="3">
    <source>
        <dbReference type="Proteomes" id="UP001238540"/>
    </source>
</evidence>
<evidence type="ECO:0000313" key="2">
    <source>
        <dbReference type="EMBL" id="MDN3610986.1"/>
    </source>
</evidence>
<keyword evidence="3" id="KW-1185">Reference proteome</keyword>
<dbReference type="RefSeq" id="WP_170882015.1">
    <property type="nucleotide sequence ID" value="NZ_JABEYA020000001.1"/>
</dbReference>